<dbReference type="EMBL" id="KQ483625">
    <property type="protein sequence ID" value="KYP44449.1"/>
    <property type="molecule type" value="Genomic_DNA"/>
</dbReference>
<dbReference type="InterPro" id="IPR054722">
    <property type="entry name" value="PolX-like_BBD"/>
</dbReference>
<gene>
    <name evidence="2" type="ORF">KK1_034026</name>
    <name evidence="3" type="ORF">KK1_047903</name>
    <name evidence="4" type="ORF">KK1_047905</name>
</gene>
<dbReference type="Pfam" id="PF22936">
    <property type="entry name" value="Pol_BBD"/>
    <property type="match status" value="1"/>
</dbReference>
<dbReference type="Gramene" id="C.cajan_45345.t">
    <property type="protein sequence ID" value="C.cajan_45345.t.cds1"/>
    <property type="gene ID" value="C.cajan_45345"/>
</dbReference>
<proteinExistence type="predicted"/>
<feature type="domain" description="Retrovirus-related Pol polyprotein from transposon TNT 1-94-like beta-barrel" evidence="1">
    <location>
        <begin position="1"/>
        <end position="67"/>
    </location>
</feature>
<accession>A0A151UGZ3</accession>
<dbReference type="Proteomes" id="UP000075243">
    <property type="component" value="Unassembled WGS sequence"/>
</dbReference>
<dbReference type="OMA" id="QICEQGH"/>
<protein>
    <recommendedName>
        <fullName evidence="1">Retrovirus-related Pol polyprotein from transposon TNT 1-94-like beta-barrel domain-containing protein</fullName>
    </recommendedName>
</protein>
<dbReference type="Gramene" id="C.cajan_45343.t">
    <property type="protein sequence ID" value="C.cajan_45343.t.cds1"/>
    <property type="gene ID" value="C.cajan_45343"/>
</dbReference>
<dbReference type="EMBL" id="AGCT01054649">
    <property type="protein sequence ID" value="KYP78565.1"/>
    <property type="molecule type" value="Genomic_DNA"/>
</dbReference>
<reference evidence="4 5" key="1">
    <citation type="journal article" date="2012" name="Nat. Biotechnol.">
        <title>Draft genome sequence of pigeonpea (Cajanus cajan), an orphan legume crop of resource-poor farmers.</title>
        <authorList>
            <person name="Varshney R.K."/>
            <person name="Chen W."/>
            <person name="Li Y."/>
            <person name="Bharti A.K."/>
            <person name="Saxena R.K."/>
            <person name="Schlueter J.A."/>
            <person name="Donoghue M.T."/>
            <person name="Azam S."/>
            <person name="Fan G."/>
            <person name="Whaley A.M."/>
            <person name="Farmer A.D."/>
            <person name="Sheridan J."/>
            <person name="Iwata A."/>
            <person name="Tuteja R."/>
            <person name="Penmetsa R.V."/>
            <person name="Wu W."/>
            <person name="Upadhyaya H.D."/>
            <person name="Yang S.P."/>
            <person name="Shah T."/>
            <person name="Saxena K.B."/>
            <person name="Michael T."/>
            <person name="McCombie W.R."/>
            <person name="Yang B."/>
            <person name="Zhang G."/>
            <person name="Yang H."/>
            <person name="Wang J."/>
            <person name="Spillane C."/>
            <person name="Cook D.R."/>
            <person name="May G.D."/>
            <person name="Xu X."/>
            <person name="Jackson S.A."/>
        </authorList>
    </citation>
    <scope>NUCLEOTIDE SEQUENCE [LARGE SCALE GENOMIC DNA]</scope>
    <source>
        <strain evidence="5">cv. Asha</strain>
    </source>
</reference>
<dbReference type="EMBL" id="AGCT01054649">
    <property type="protein sequence ID" value="KYP78567.1"/>
    <property type="molecule type" value="Genomic_DNA"/>
</dbReference>
<organism evidence="4 5">
    <name type="scientific">Cajanus cajan</name>
    <name type="common">Pigeon pea</name>
    <name type="synonym">Cajanus indicus</name>
    <dbReference type="NCBI Taxonomy" id="3821"/>
    <lineage>
        <taxon>Eukaryota</taxon>
        <taxon>Viridiplantae</taxon>
        <taxon>Streptophyta</taxon>
        <taxon>Embryophyta</taxon>
        <taxon>Tracheophyta</taxon>
        <taxon>Spermatophyta</taxon>
        <taxon>Magnoliopsida</taxon>
        <taxon>eudicotyledons</taxon>
        <taxon>Gunneridae</taxon>
        <taxon>Pentapetalae</taxon>
        <taxon>rosids</taxon>
        <taxon>fabids</taxon>
        <taxon>Fabales</taxon>
        <taxon>Fabaceae</taxon>
        <taxon>Papilionoideae</taxon>
        <taxon>50 kb inversion clade</taxon>
        <taxon>NPAAA clade</taxon>
        <taxon>indigoferoid/millettioid clade</taxon>
        <taxon>Phaseoleae</taxon>
        <taxon>Cajanus</taxon>
    </lineage>
</organism>
<name>A0A151UGZ3_CAJCA</name>
<evidence type="ECO:0000313" key="5">
    <source>
        <dbReference type="Proteomes" id="UP000075243"/>
    </source>
</evidence>
<evidence type="ECO:0000259" key="1">
    <source>
        <dbReference type="Pfam" id="PF22936"/>
    </source>
</evidence>
<keyword evidence="5" id="KW-1185">Reference proteome</keyword>
<dbReference type="AlphaFoldDB" id="A0A151UGZ3"/>
<evidence type="ECO:0000313" key="4">
    <source>
        <dbReference type="EMBL" id="KYP78567.1"/>
    </source>
</evidence>
<evidence type="ECO:0000313" key="3">
    <source>
        <dbReference type="EMBL" id="KYP78565.1"/>
    </source>
</evidence>
<dbReference type="Gramene" id="C.cajan_33909.t">
    <property type="protein sequence ID" value="C.cajan_33909.t.cds1"/>
    <property type="gene ID" value="C.cajan_33909"/>
</dbReference>
<evidence type="ECO:0000313" key="2">
    <source>
        <dbReference type="EMBL" id="KYP44449.1"/>
    </source>
</evidence>
<sequence>MIGDKSKFVSLQEKESGTITYGDNNKGKILGSGTISNSSNTLIEDVLYVEGVKYNLLSISQLCDKNFNASFNNECCLVCDKSTNKTLFIGKRINNIYILDLDNTTSNIACLSSNDDLTWLWH</sequence>